<reference evidence="2" key="1">
    <citation type="submission" date="2025-08" db="UniProtKB">
        <authorList>
            <consortium name="RefSeq"/>
        </authorList>
    </citation>
    <scope>IDENTIFICATION</scope>
    <source>
        <tissue evidence="2">Whole body</tissue>
    </source>
</reference>
<dbReference type="RefSeq" id="XP_017876390.1">
    <property type="nucleotide sequence ID" value="XM_018020901.1"/>
</dbReference>
<dbReference type="GeneID" id="108622807"/>
<name>A0AAJ7IT01_9HYME</name>
<organism evidence="1 2">
    <name type="scientific">Ceratina calcarata</name>
    <dbReference type="NCBI Taxonomy" id="156304"/>
    <lineage>
        <taxon>Eukaryota</taxon>
        <taxon>Metazoa</taxon>
        <taxon>Ecdysozoa</taxon>
        <taxon>Arthropoda</taxon>
        <taxon>Hexapoda</taxon>
        <taxon>Insecta</taxon>
        <taxon>Pterygota</taxon>
        <taxon>Neoptera</taxon>
        <taxon>Endopterygota</taxon>
        <taxon>Hymenoptera</taxon>
        <taxon>Apocrita</taxon>
        <taxon>Aculeata</taxon>
        <taxon>Apoidea</taxon>
        <taxon>Anthophila</taxon>
        <taxon>Apidae</taxon>
        <taxon>Ceratina</taxon>
        <taxon>Zadontomerus</taxon>
    </lineage>
</organism>
<accession>A0AAJ7IT01</accession>
<protein>
    <submittedName>
        <fullName evidence="2">Uncharacterized protein LOC108622807</fullName>
    </submittedName>
</protein>
<dbReference type="PANTHER" id="PTHR47331">
    <property type="entry name" value="PHD-TYPE DOMAIN-CONTAINING PROTEIN"/>
    <property type="match status" value="1"/>
</dbReference>
<dbReference type="InterPro" id="IPR008042">
    <property type="entry name" value="Retrotrans_Pao"/>
</dbReference>
<evidence type="ECO:0000313" key="1">
    <source>
        <dbReference type="Proteomes" id="UP000694925"/>
    </source>
</evidence>
<dbReference type="AlphaFoldDB" id="A0AAJ7IT01"/>
<proteinExistence type="predicted"/>
<sequence>MLLQELWLLKINWDEPLPSYIETRWKSLREDLTRLASLSIPRWFNTHQDSIIELHGFSDASTLAMVAVIYITVISPFTKLSVATLVCSKTRVAPLKKLTIPRMELGAAVLLAKLMHYVQARIKLNVKNIHLWTDSQVTLVWIKSHPSRWKDYVRNRVTSIQELTAGAHWRYVPGASNPADCASRGLSTHQLEHHDLWWTGPPWMTEPSQSWPAQPTLCEDSCAPEARPGATQVFKAQTLDYHWDLIYKYSTLKRLIHITALCFRIIARMRRLNVKSLHAPFYTPDDLELARIFWIKATQSAYLPHELKMLSSDAKLPSSHVLSRLTAFLDEHGVIRVGGRLENSQLSYD</sequence>
<dbReference type="Pfam" id="PF05380">
    <property type="entry name" value="Peptidase_A17"/>
    <property type="match status" value="1"/>
</dbReference>
<dbReference type="KEGG" id="ccal:108622807"/>
<keyword evidence="1" id="KW-1185">Reference proteome</keyword>
<gene>
    <name evidence="2" type="primary">LOC108622807</name>
</gene>
<feature type="non-terminal residue" evidence="2">
    <location>
        <position position="349"/>
    </location>
</feature>
<evidence type="ECO:0000313" key="2">
    <source>
        <dbReference type="RefSeq" id="XP_017876390.1"/>
    </source>
</evidence>
<dbReference type="Proteomes" id="UP000694925">
    <property type="component" value="Unplaced"/>
</dbReference>